<keyword evidence="3" id="KW-1185">Reference proteome</keyword>
<proteinExistence type="predicted"/>
<dbReference type="Proteomes" id="UP001154078">
    <property type="component" value="Chromosome 5"/>
</dbReference>
<evidence type="ECO:0000313" key="3">
    <source>
        <dbReference type="Proteomes" id="UP001154078"/>
    </source>
</evidence>
<feature type="compositionally biased region" description="Polar residues" evidence="1">
    <location>
        <begin position="80"/>
        <end position="98"/>
    </location>
</feature>
<name>A0A9P0B6P6_BRAAE</name>
<organism evidence="2 3">
    <name type="scientific">Brassicogethes aeneus</name>
    <name type="common">Rape pollen beetle</name>
    <name type="synonym">Meligethes aeneus</name>
    <dbReference type="NCBI Taxonomy" id="1431903"/>
    <lineage>
        <taxon>Eukaryota</taxon>
        <taxon>Metazoa</taxon>
        <taxon>Ecdysozoa</taxon>
        <taxon>Arthropoda</taxon>
        <taxon>Hexapoda</taxon>
        <taxon>Insecta</taxon>
        <taxon>Pterygota</taxon>
        <taxon>Neoptera</taxon>
        <taxon>Endopterygota</taxon>
        <taxon>Coleoptera</taxon>
        <taxon>Polyphaga</taxon>
        <taxon>Cucujiformia</taxon>
        <taxon>Nitidulidae</taxon>
        <taxon>Meligethinae</taxon>
        <taxon>Brassicogethes</taxon>
    </lineage>
</organism>
<sequence length="135" mass="16056">MRIQDYRSLLQTKFTIDDENERTCKNAIYDNLALQTYLHGLPGHLGMSIRLQKPEHLEKAMSLVLEEEYFNYADKHYRKNSNPNAHKNNSKPQFNPQNREYPMQHIIHHLDLLSIHKIIFKITPNNNFLNLNKTQ</sequence>
<accession>A0A9P0B6P6</accession>
<gene>
    <name evidence="2" type="ORF">MELIAE_LOCUS7439</name>
</gene>
<dbReference type="OrthoDB" id="7466780at2759"/>
<evidence type="ECO:0000256" key="1">
    <source>
        <dbReference type="SAM" id="MobiDB-lite"/>
    </source>
</evidence>
<evidence type="ECO:0000313" key="2">
    <source>
        <dbReference type="EMBL" id="CAH0556517.1"/>
    </source>
</evidence>
<dbReference type="AlphaFoldDB" id="A0A9P0B6P6"/>
<reference evidence="2" key="1">
    <citation type="submission" date="2021-12" db="EMBL/GenBank/DDBJ databases">
        <authorList>
            <person name="King R."/>
        </authorList>
    </citation>
    <scope>NUCLEOTIDE SEQUENCE</scope>
</reference>
<dbReference type="EMBL" id="OV121136">
    <property type="protein sequence ID" value="CAH0556517.1"/>
    <property type="molecule type" value="Genomic_DNA"/>
</dbReference>
<protein>
    <submittedName>
        <fullName evidence="2">Uncharacterized protein</fullName>
    </submittedName>
</protein>
<feature type="region of interest" description="Disordered" evidence="1">
    <location>
        <begin position="77"/>
        <end position="98"/>
    </location>
</feature>